<name>A0A7W5B3I4_9BACL</name>
<keyword evidence="1" id="KW-0472">Membrane</keyword>
<reference evidence="2 3" key="1">
    <citation type="submission" date="2020-08" db="EMBL/GenBank/DDBJ databases">
        <title>Genomic Encyclopedia of Type Strains, Phase III (KMG-III): the genomes of soil and plant-associated and newly described type strains.</title>
        <authorList>
            <person name="Whitman W."/>
        </authorList>
    </citation>
    <scope>NUCLEOTIDE SEQUENCE [LARGE SCALE GENOMIC DNA]</scope>
    <source>
        <strain evidence="2 3">CECT 5862</strain>
    </source>
</reference>
<sequence length="186" mass="22035">MDKKETAIKLMDENIERTYETIREKIQIWHDYVIFTDLWWFGVALTIVPWVIWYWTRPKQSTCRLLFVSLYVSTLSIVLDVIGDQLGLWHYRFHVIPLLPTYVPWDLTLMPVTILFLLQIKPHWNPFVKALIFGLGSAYIGEPFFHWLRIYEIPVPGQNDTEFSAEEAAEVFEQQQSANRSSNQQQ</sequence>
<dbReference type="Proteomes" id="UP000570361">
    <property type="component" value="Unassembled WGS sequence"/>
</dbReference>
<keyword evidence="3" id="KW-1185">Reference proteome</keyword>
<feature type="transmembrane region" description="Helical" evidence="1">
    <location>
        <begin position="102"/>
        <end position="120"/>
    </location>
</feature>
<evidence type="ECO:0000256" key="1">
    <source>
        <dbReference type="SAM" id="Phobius"/>
    </source>
</evidence>
<feature type="transmembrane region" description="Helical" evidence="1">
    <location>
        <begin position="63"/>
        <end position="82"/>
    </location>
</feature>
<gene>
    <name evidence="2" type="ORF">FHS18_005865</name>
</gene>
<proteinExistence type="predicted"/>
<dbReference type="RefSeq" id="WP_183603848.1">
    <property type="nucleotide sequence ID" value="NZ_JACHXK010000021.1"/>
</dbReference>
<protein>
    <submittedName>
        <fullName evidence="2">Uncharacterized protein</fullName>
    </submittedName>
</protein>
<feature type="transmembrane region" description="Helical" evidence="1">
    <location>
        <begin position="38"/>
        <end position="56"/>
    </location>
</feature>
<comment type="caution">
    <text evidence="2">The sequence shown here is derived from an EMBL/GenBank/DDBJ whole genome shotgun (WGS) entry which is preliminary data.</text>
</comment>
<dbReference type="EMBL" id="JACHXK010000021">
    <property type="protein sequence ID" value="MBB3113752.1"/>
    <property type="molecule type" value="Genomic_DNA"/>
</dbReference>
<evidence type="ECO:0000313" key="3">
    <source>
        <dbReference type="Proteomes" id="UP000570361"/>
    </source>
</evidence>
<evidence type="ECO:0000313" key="2">
    <source>
        <dbReference type="EMBL" id="MBB3113752.1"/>
    </source>
</evidence>
<dbReference type="AlphaFoldDB" id="A0A7W5B3I4"/>
<accession>A0A7W5B3I4</accession>
<dbReference type="NCBIfam" id="NF041644">
    <property type="entry name" value="CBO0543_fam"/>
    <property type="match status" value="1"/>
</dbReference>
<dbReference type="InterPro" id="IPR048147">
    <property type="entry name" value="CBO0543-like"/>
</dbReference>
<keyword evidence="1" id="KW-1133">Transmembrane helix</keyword>
<keyword evidence="1" id="KW-0812">Transmembrane</keyword>
<organism evidence="2 3">
    <name type="scientific">Paenibacillus phyllosphaerae</name>
    <dbReference type="NCBI Taxonomy" id="274593"/>
    <lineage>
        <taxon>Bacteria</taxon>
        <taxon>Bacillati</taxon>
        <taxon>Bacillota</taxon>
        <taxon>Bacilli</taxon>
        <taxon>Bacillales</taxon>
        <taxon>Paenibacillaceae</taxon>
        <taxon>Paenibacillus</taxon>
    </lineage>
</organism>